<evidence type="ECO:0000313" key="2">
    <source>
        <dbReference type="EMBL" id="CDX58567.1"/>
    </source>
</evidence>
<gene>
    <name evidence="2" type="ORF">MPL3365_30186</name>
</gene>
<evidence type="ECO:0000313" key="3">
    <source>
        <dbReference type="Proteomes" id="UP000046122"/>
    </source>
</evidence>
<dbReference type="EMBL" id="CCNE01000023">
    <property type="protein sequence ID" value="CDX58567.1"/>
    <property type="molecule type" value="Genomic_DNA"/>
</dbReference>
<proteinExistence type="predicted"/>
<protein>
    <submittedName>
        <fullName evidence="2">Uncharacterized protein</fullName>
    </submittedName>
</protein>
<feature type="region of interest" description="Disordered" evidence="1">
    <location>
        <begin position="65"/>
        <end position="100"/>
    </location>
</feature>
<organism evidence="2 3">
    <name type="scientific">Mesorhizobium plurifarium</name>
    <dbReference type="NCBI Taxonomy" id="69974"/>
    <lineage>
        <taxon>Bacteria</taxon>
        <taxon>Pseudomonadati</taxon>
        <taxon>Pseudomonadota</taxon>
        <taxon>Alphaproteobacteria</taxon>
        <taxon>Hyphomicrobiales</taxon>
        <taxon>Phyllobacteriaceae</taxon>
        <taxon>Mesorhizobium</taxon>
    </lineage>
</organism>
<name>A0A090GE39_MESPL</name>
<dbReference type="Proteomes" id="UP000046122">
    <property type="component" value="Unassembled WGS sequence"/>
</dbReference>
<feature type="compositionally biased region" description="Acidic residues" evidence="1">
    <location>
        <begin position="83"/>
        <end position="94"/>
    </location>
</feature>
<accession>A0A090GE39</accession>
<dbReference type="AlphaFoldDB" id="A0A090GE39"/>
<sequence>MTAHVKTLKPFGMPKGMDPRTWRQAIEKELNALFDKATALITALDVMEADSEDLEDGADDEYTLGWGAAGGGSNFGTANTDRELDEADYEDTGDEHEPSLGWSAARDQHLALMDVGTANDVTFFDGEHDAGDDREQPDHD</sequence>
<reference evidence="2 3" key="1">
    <citation type="submission" date="2014-08" db="EMBL/GenBank/DDBJ databases">
        <authorList>
            <person name="Moulin Lionel"/>
        </authorList>
    </citation>
    <scope>NUCLEOTIDE SEQUENCE [LARGE SCALE GENOMIC DNA]</scope>
</reference>
<evidence type="ECO:0000256" key="1">
    <source>
        <dbReference type="SAM" id="MobiDB-lite"/>
    </source>
</evidence>